<dbReference type="Proteomes" id="UP001066276">
    <property type="component" value="Chromosome 7"/>
</dbReference>
<feature type="region of interest" description="Disordered" evidence="1">
    <location>
        <begin position="1"/>
        <end position="31"/>
    </location>
</feature>
<dbReference type="AlphaFoldDB" id="A0AAV7PZN5"/>
<organism evidence="2 3">
    <name type="scientific">Pleurodeles waltl</name>
    <name type="common">Iberian ribbed newt</name>
    <dbReference type="NCBI Taxonomy" id="8319"/>
    <lineage>
        <taxon>Eukaryota</taxon>
        <taxon>Metazoa</taxon>
        <taxon>Chordata</taxon>
        <taxon>Craniata</taxon>
        <taxon>Vertebrata</taxon>
        <taxon>Euteleostomi</taxon>
        <taxon>Amphibia</taxon>
        <taxon>Batrachia</taxon>
        <taxon>Caudata</taxon>
        <taxon>Salamandroidea</taxon>
        <taxon>Salamandridae</taxon>
        <taxon>Pleurodelinae</taxon>
        <taxon>Pleurodeles</taxon>
    </lineage>
</organism>
<accession>A0AAV7PZN5</accession>
<keyword evidence="3" id="KW-1185">Reference proteome</keyword>
<feature type="region of interest" description="Disordered" evidence="1">
    <location>
        <begin position="85"/>
        <end position="104"/>
    </location>
</feature>
<sequence>MPPTPRSRPRLGAPRSHTFSVRLRPAPPSPPDPAYCFRWERGRCLHLQHAQGLPASRAGPSRCQERGGPYHLRPRRGALAGRESLGCASSAGGGGQSRDGTPVTAIGAPQAARRTLLPPRHPRGCTVVRSH</sequence>
<gene>
    <name evidence="2" type="ORF">NDU88_010693</name>
</gene>
<evidence type="ECO:0000256" key="1">
    <source>
        <dbReference type="SAM" id="MobiDB-lite"/>
    </source>
</evidence>
<name>A0AAV7PZN5_PLEWA</name>
<proteinExistence type="predicted"/>
<evidence type="ECO:0000313" key="3">
    <source>
        <dbReference type="Proteomes" id="UP001066276"/>
    </source>
</evidence>
<feature type="region of interest" description="Disordered" evidence="1">
    <location>
        <begin position="52"/>
        <end position="74"/>
    </location>
</feature>
<feature type="region of interest" description="Disordered" evidence="1">
    <location>
        <begin position="109"/>
        <end position="131"/>
    </location>
</feature>
<dbReference type="EMBL" id="JANPWB010000011">
    <property type="protein sequence ID" value="KAJ1132379.1"/>
    <property type="molecule type" value="Genomic_DNA"/>
</dbReference>
<evidence type="ECO:0000313" key="2">
    <source>
        <dbReference type="EMBL" id="KAJ1132379.1"/>
    </source>
</evidence>
<reference evidence="2" key="1">
    <citation type="journal article" date="2022" name="bioRxiv">
        <title>Sequencing and chromosome-scale assembly of the giantPleurodeles waltlgenome.</title>
        <authorList>
            <person name="Brown T."/>
            <person name="Elewa A."/>
            <person name="Iarovenko S."/>
            <person name="Subramanian E."/>
            <person name="Araus A.J."/>
            <person name="Petzold A."/>
            <person name="Susuki M."/>
            <person name="Suzuki K.-i.T."/>
            <person name="Hayashi T."/>
            <person name="Toyoda A."/>
            <person name="Oliveira C."/>
            <person name="Osipova E."/>
            <person name="Leigh N.D."/>
            <person name="Simon A."/>
            <person name="Yun M.H."/>
        </authorList>
    </citation>
    <scope>NUCLEOTIDE SEQUENCE</scope>
    <source>
        <strain evidence="2">20211129_DDA</strain>
        <tissue evidence="2">Liver</tissue>
    </source>
</reference>
<comment type="caution">
    <text evidence="2">The sequence shown here is derived from an EMBL/GenBank/DDBJ whole genome shotgun (WGS) entry which is preliminary data.</text>
</comment>
<protein>
    <submittedName>
        <fullName evidence="2">Uncharacterized protein</fullName>
    </submittedName>
</protein>